<accession>A0A377PW47</accession>
<dbReference type="STRING" id="216.LS73_10580"/>
<dbReference type="Proteomes" id="UP000029922">
    <property type="component" value="Unassembled WGS sequence"/>
</dbReference>
<dbReference type="SMART" id="SM00530">
    <property type="entry name" value="HTH_XRE"/>
    <property type="match status" value="1"/>
</dbReference>
<evidence type="ECO:0000256" key="3">
    <source>
        <dbReference type="ARBA" id="ARBA00023163"/>
    </source>
</evidence>
<dbReference type="RefSeq" id="WP_114985955.1">
    <property type="nucleotide sequence ID" value="NZ_JRPD02000007.1"/>
</dbReference>
<name>A0A377PW47_9HELI</name>
<dbReference type="EMBL" id="JRPD02000007">
    <property type="protein sequence ID" value="TLE00505.1"/>
    <property type="molecule type" value="Genomic_DNA"/>
</dbReference>
<keyword evidence="1" id="KW-0805">Transcription regulation</keyword>
<reference evidence="7 8" key="1">
    <citation type="journal article" date="2014" name="Genome Announc.">
        <title>Draft genome sequences of eight enterohepatic helicobacter species isolated from both laboratory and wild rodents.</title>
        <authorList>
            <person name="Sheh A."/>
            <person name="Shen Z."/>
            <person name="Fox J.G."/>
        </authorList>
    </citation>
    <scope>NUCLEOTIDE SEQUENCE [LARGE SCALE GENOMIC DNA]</scope>
    <source>
        <strain evidence="7 8">ST1</strain>
    </source>
</reference>
<dbReference type="PANTHER" id="PTHR40661:SF3">
    <property type="entry name" value="FELS-1 PROPHAGE TRANSCRIPTIONAL REGULATOR"/>
    <property type="match status" value="1"/>
</dbReference>
<dbReference type="InterPro" id="IPR010982">
    <property type="entry name" value="Lambda_DNA-bd_dom_sf"/>
</dbReference>
<dbReference type="Pfam" id="PF01381">
    <property type="entry name" value="HTH_3"/>
    <property type="match status" value="1"/>
</dbReference>
<sequence>MRLNYRIKAAREAKEWTQEELAKASGVSLQSIKRYESAKDNNITLDSLNKIAEALDVDVELFVMKNMSPSHDSKMSPSVSYSKTLSPSVHKSQKNVPQSESMSPNMSISDSPIGFVNDSLVSSNQKSSDFIKIPVYDDVYASAGAGLINDEHISSHIELDKGFLRSYFRLTSFANLSIIMSSGDSMLPTIPENCYLLIQQGDVKEGKICVTRIDDELYIKRLQKRPKYKLISDNKSYDDIILEGENYEILGVVVGLFQKL</sequence>
<dbReference type="InterPro" id="IPR039418">
    <property type="entry name" value="LexA-like"/>
</dbReference>
<dbReference type="Proteomes" id="UP000255139">
    <property type="component" value="Unassembled WGS sequence"/>
</dbReference>
<evidence type="ECO:0000313" key="8">
    <source>
        <dbReference type="Proteomes" id="UP000029922"/>
    </source>
</evidence>
<evidence type="ECO:0000313" key="6">
    <source>
        <dbReference type="EMBL" id="STQ86481.1"/>
    </source>
</evidence>
<keyword evidence="3" id="KW-0804">Transcription</keyword>
<evidence type="ECO:0000256" key="4">
    <source>
        <dbReference type="SAM" id="MobiDB-lite"/>
    </source>
</evidence>
<evidence type="ECO:0000313" key="7">
    <source>
        <dbReference type="EMBL" id="TLE00505.1"/>
    </source>
</evidence>
<keyword evidence="9" id="KW-1185">Reference proteome</keyword>
<evidence type="ECO:0000259" key="5">
    <source>
        <dbReference type="PROSITE" id="PS50943"/>
    </source>
</evidence>
<dbReference type="AlphaFoldDB" id="A0A377PW47"/>
<dbReference type="SUPFAM" id="SSF47413">
    <property type="entry name" value="lambda repressor-like DNA-binding domains"/>
    <property type="match status" value="1"/>
</dbReference>
<dbReference type="GO" id="GO:0004252">
    <property type="term" value="F:serine-type endopeptidase activity"/>
    <property type="evidence" value="ECO:0007669"/>
    <property type="project" value="UniProtKB-EC"/>
</dbReference>
<feature type="region of interest" description="Disordered" evidence="4">
    <location>
        <begin position="69"/>
        <end position="108"/>
    </location>
</feature>
<dbReference type="InterPro" id="IPR036286">
    <property type="entry name" value="LexA/Signal_pep-like_sf"/>
</dbReference>
<feature type="domain" description="HTH cro/C1-type" evidence="5">
    <location>
        <begin position="7"/>
        <end position="62"/>
    </location>
</feature>
<dbReference type="CDD" id="cd06529">
    <property type="entry name" value="S24_LexA-like"/>
    <property type="match status" value="1"/>
</dbReference>
<dbReference type="OrthoDB" id="5363392at2"/>
<evidence type="ECO:0000256" key="1">
    <source>
        <dbReference type="ARBA" id="ARBA00023015"/>
    </source>
</evidence>
<dbReference type="Pfam" id="PF00717">
    <property type="entry name" value="Peptidase_S24"/>
    <property type="match status" value="1"/>
</dbReference>
<protein>
    <submittedName>
        <fullName evidence="7">Helix-turn-helix domain-containing protein</fullName>
    </submittedName>
    <submittedName>
        <fullName evidence="6">LexA repressor</fullName>
        <ecNumber evidence="6">3.4.21.88</ecNumber>
    </submittedName>
</protein>
<proteinExistence type="predicted"/>
<dbReference type="Gene3D" id="2.10.109.10">
    <property type="entry name" value="Umud Fragment, subunit A"/>
    <property type="match status" value="1"/>
</dbReference>
<evidence type="ECO:0000313" key="9">
    <source>
        <dbReference type="Proteomes" id="UP000255139"/>
    </source>
</evidence>
<dbReference type="EMBL" id="UGJE01000002">
    <property type="protein sequence ID" value="STQ86481.1"/>
    <property type="molecule type" value="Genomic_DNA"/>
</dbReference>
<organism evidence="6 9">
    <name type="scientific">Helicobacter muridarum</name>
    <dbReference type="NCBI Taxonomy" id="216"/>
    <lineage>
        <taxon>Bacteria</taxon>
        <taxon>Pseudomonadati</taxon>
        <taxon>Campylobacterota</taxon>
        <taxon>Epsilonproteobacteria</taxon>
        <taxon>Campylobacterales</taxon>
        <taxon>Helicobacteraceae</taxon>
        <taxon>Helicobacter</taxon>
    </lineage>
</organism>
<reference evidence="6 9" key="2">
    <citation type="submission" date="2018-06" db="EMBL/GenBank/DDBJ databases">
        <authorList>
            <consortium name="Pathogen Informatics"/>
            <person name="Doyle S."/>
        </authorList>
    </citation>
    <scope>NUCLEOTIDE SEQUENCE [LARGE SCALE GENOMIC DNA]</scope>
    <source>
        <strain evidence="6 9">NCTC12714</strain>
    </source>
</reference>
<evidence type="ECO:0000256" key="2">
    <source>
        <dbReference type="ARBA" id="ARBA00023125"/>
    </source>
</evidence>
<dbReference type="EC" id="3.4.21.88" evidence="6"/>
<keyword evidence="6" id="KW-0378">Hydrolase</keyword>
<dbReference type="PROSITE" id="PS50943">
    <property type="entry name" value="HTH_CROC1"/>
    <property type="match status" value="1"/>
</dbReference>
<dbReference type="InterPro" id="IPR015927">
    <property type="entry name" value="Peptidase_S24_S26A/B/C"/>
</dbReference>
<dbReference type="Gene3D" id="1.10.260.40">
    <property type="entry name" value="lambda repressor-like DNA-binding domains"/>
    <property type="match status" value="1"/>
</dbReference>
<dbReference type="CDD" id="cd00093">
    <property type="entry name" value="HTH_XRE"/>
    <property type="match status" value="1"/>
</dbReference>
<keyword evidence="2" id="KW-0238">DNA-binding</keyword>
<dbReference type="PANTHER" id="PTHR40661">
    <property type="match status" value="1"/>
</dbReference>
<dbReference type="GO" id="GO:0003677">
    <property type="term" value="F:DNA binding"/>
    <property type="evidence" value="ECO:0007669"/>
    <property type="project" value="UniProtKB-KW"/>
</dbReference>
<dbReference type="InterPro" id="IPR001387">
    <property type="entry name" value="Cro/C1-type_HTH"/>
</dbReference>
<gene>
    <name evidence="6" type="primary">lexA_2</name>
    <name evidence="7" type="ORF">LS73_004815</name>
    <name evidence="6" type="ORF">NCTC12714_01288</name>
</gene>
<dbReference type="SUPFAM" id="SSF51306">
    <property type="entry name" value="LexA/Signal peptidase"/>
    <property type="match status" value="1"/>
</dbReference>